<dbReference type="Proteomes" id="UP000625711">
    <property type="component" value="Unassembled WGS sequence"/>
</dbReference>
<comment type="caution">
    <text evidence="3">The sequence shown here is derived from an EMBL/GenBank/DDBJ whole genome shotgun (WGS) entry which is preliminary data.</text>
</comment>
<evidence type="ECO:0000256" key="1">
    <source>
        <dbReference type="SAM" id="MobiDB-lite"/>
    </source>
</evidence>
<dbReference type="OrthoDB" id="6627608at2759"/>
<evidence type="ECO:0000313" key="4">
    <source>
        <dbReference type="Proteomes" id="UP000625711"/>
    </source>
</evidence>
<proteinExistence type="predicted"/>
<keyword evidence="4" id="KW-1185">Reference proteome</keyword>
<reference evidence="3" key="1">
    <citation type="submission" date="2020-08" db="EMBL/GenBank/DDBJ databases">
        <title>Genome sequencing and assembly of the red palm weevil Rhynchophorus ferrugineus.</title>
        <authorList>
            <person name="Dias G.B."/>
            <person name="Bergman C.M."/>
            <person name="Manee M."/>
        </authorList>
    </citation>
    <scope>NUCLEOTIDE SEQUENCE</scope>
    <source>
        <strain evidence="3">AA-2017</strain>
        <tissue evidence="3">Whole larva</tissue>
    </source>
</reference>
<feature type="chain" id="PRO_5032995941" evidence="2">
    <location>
        <begin position="19"/>
        <end position="162"/>
    </location>
</feature>
<gene>
    <name evidence="3" type="ORF">GWI33_008082</name>
</gene>
<evidence type="ECO:0000256" key="2">
    <source>
        <dbReference type="SAM" id="SignalP"/>
    </source>
</evidence>
<evidence type="ECO:0000313" key="3">
    <source>
        <dbReference type="EMBL" id="KAF7278705.1"/>
    </source>
</evidence>
<organism evidence="3 4">
    <name type="scientific">Rhynchophorus ferrugineus</name>
    <name type="common">Red palm weevil</name>
    <name type="synonym">Curculio ferrugineus</name>
    <dbReference type="NCBI Taxonomy" id="354439"/>
    <lineage>
        <taxon>Eukaryota</taxon>
        <taxon>Metazoa</taxon>
        <taxon>Ecdysozoa</taxon>
        <taxon>Arthropoda</taxon>
        <taxon>Hexapoda</taxon>
        <taxon>Insecta</taxon>
        <taxon>Pterygota</taxon>
        <taxon>Neoptera</taxon>
        <taxon>Endopterygota</taxon>
        <taxon>Coleoptera</taxon>
        <taxon>Polyphaga</taxon>
        <taxon>Cucujiformia</taxon>
        <taxon>Curculionidae</taxon>
        <taxon>Dryophthorinae</taxon>
        <taxon>Rhynchophorus</taxon>
    </lineage>
</organism>
<feature type="region of interest" description="Disordered" evidence="1">
    <location>
        <begin position="43"/>
        <end position="120"/>
    </location>
</feature>
<dbReference type="EMBL" id="JAACXV010000391">
    <property type="protein sequence ID" value="KAF7278705.1"/>
    <property type="molecule type" value="Genomic_DNA"/>
</dbReference>
<dbReference type="AlphaFoldDB" id="A0A834ID77"/>
<feature type="compositionally biased region" description="Acidic residues" evidence="1">
    <location>
        <begin position="91"/>
        <end position="109"/>
    </location>
</feature>
<feature type="signal peptide" evidence="2">
    <location>
        <begin position="1"/>
        <end position="18"/>
    </location>
</feature>
<protein>
    <submittedName>
        <fullName evidence="3">Uncharacterized protein</fullName>
    </submittedName>
</protein>
<name>A0A834ID77_RHYFE</name>
<sequence>MRCVPVLCLLVLVALCEASPAKYQRAAPRIYMISYYASPRHVRQENPESLEEPETADTPQGPEFQPQQDAAEEQEAPAETTESVALAAAEPSDEPSADPAEADSDEDDGPGSWPFNGAGSGQASYNTFFPLFIGENSGSTRANSLSIGKGNVASSHATSFGI</sequence>
<keyword evidence="2" id="KW-0732">Signal</keyword>
<accession>A0A834ID77</accession>